<reference evidence="3" key="1">
    <citation type="submission" date="2016-03" db="EMBL/GenBank/DDBJ databases">
        <title>Geographic isolates of Lymantria dispar multiple nucleopolyhedrovirus: Genomic analysis and biological activity against different host strains of Lymantria dispar.</title>
        <authorList>
            <person name="Harrison R.L."/>
            <person name="Rowley D.L."/>
            <person name="Keena M.A."/>
        </authorList>
    </citation>
    <scope>NUCLEOTIDE SEQUENCE</scope>
    <source>
        <strain evidence="3">3054</strain>
    </source>
</reference>
<dbReference type="InterPro" id="IPR003497">
    <property type="entry name" value="BRO_N_domain"/>
</dbReference>
<proteinExistence type="predicted"/>
<keyword evidence="1" id="KW-0175">Coiled coil</keyword>
<evidence type="ECO:0000313" key="3">
    <source>
        <dbReference type="EMBL" id="AMO27570.1"/>
    </source>
</evidence>
<sequence length="525" mass="61115">MALQRFEFPMSADEDDVKFECWGIVMPDGGVAVKLKELALFLGYENVKMAYKLVSDEWKITWNNLQKKTVSNQDHLMTSTDLPNNWQPETLFVLEPGVYALMARSTKPMAKEKMKYVYETILPTIRKTGRFEAPKTSQVVNYDAEVAEMKIKLLEAQMERQAIGNKLERTVAVYDSKLAEAQHDKERTMAVYDAKLAEERAQHEQLLLVQKLEHQQQLAEYKEREHQMQLQIQQLTTAANMTMTQFAVNALLAKDNIEENQQMRNTLNEIKDRVVPPMTEHPRKMEYIAGYERTTADGKKRIRVTRSQLHEVEQCDKAIERFKNSSRQACDAADEPPASKSKRYAWLRDSERFLLARCPNPVAVWLMFRAERPHVMYGMKYTNKLKTEMEILDEKELREKYRRDIIMCQRNRHVYGKMIEEFKALGLESEEDCVTRCLTSSLEAKERIQAHIEDIIKRCNEDLTPKDEAKTHENAGNVYNAHHLLQVMNNCHDYTVKNVYNMKFYNTPPALTEPSLVEPTATKSV</sequence>
<accession>A0A140HQC3</accession>
<feature type="coiled-coil region" evidence="1">
    <location>
        <begin position="211"/>
        <end position="273"/>
    </location>
</feature>
<evidence type="ECO:0000259" key="2">
    <source>
        <dbReference type="PROSITE" id="PS51750"/>
    </source>
</evidence>
<evidence type="ECO:0000256" key="1">
    <source>
        <dbReference type="SAM" id="Coils"/>
    </source>
</evidence>
<dbReference type="Pfam" id="PF02498">
    <property type="entry name" value="Bro-N"/>
    <property type="match status" value="1"/>
</dbReference>
<name>A0A140HQC3_NPVLD</name>
<protein>
    <submittedName>
        <fullName evidence="3">BRO-G</fullName>
    </submittedName>
    <submittedName>
        <fullName evidence="4">Bro-f</fullName>
    </submittedName>
</protein>
<dbReference type="EMBL" id="KT626570">
    <property type="protein sequence ID" value="AMO27570.1"/>
    <property type="molecule type" value="Genomic_DNA"/>
</dbReference>
<feature type="domain" description="Bro-N" evidence="2">
    <location>
        <begin position="1"/>
        <end position="129"/>
    </location>
</feature>
<organism evidence="3">
    <name type="scientific">Lymantria dispar multicapsid nuclear polyhedrosis virus</name>
    <name type="common">LdMNPV</name>
    <dbReference type="NCBI Taxonomy" id="10449"/>
    <lineage>
        <taxon>Viruses</taxon>
        <taxon>Viruses incertae sedis</taxon>
        <taxon>Naldaviricetes</taxon>
        <taxon>Lefavirales</taxon>
        <taxon>Baculoviridae</taxon>
        <taxon>Alphabaculovirus</taxon>
        <taxon>Alphabaculovirus lydisparis</taxon>
    </lineage>
</organism>
<dbReference type="EMBL" id="KY249580">
    <property type="protein sequence ID" value="AQQ80093.1"/>
    <property type="molecule type" value="Genomic_DNA"/>
</dbReference>
<evidence type="ECO:0000313" key="4">
    <source>
        <dbReference type="EMBL" id="AQQ80093.1"/>
    </source>
</evidence>
<reference evidence="4" key="2">
    <citation type="journal article" date="2017" name="J. Invertebr. Pathol.">
        <title>A comparison of the adaptations of strains of Lymantria dispar multiple nucleopolyhedrovirus to hosts from spatially isolated populations.</title>
        <authorList>
            <person name="Martemyanov V.V."/>
            <person name="Podgwaite J.D."/>
            <person name="Belousova I.A."/>
            <person name="Pavlushin S.V."/>
            <person name="Slavicek J.M."/>
            <person name="Baturina O.A."/>
            <person name="Kabilov M.R."/>
            <person name="Ilyinykh A.V."/>
        </authorList>
    </citation>
    <scope>NUCLEOTIDE SEQUENCE</scope>
    <source>
        <strain evidence="4">LdMNPV-27/0</strain>
    </source>
</reference>
<dbReference type="PROSITE" id="PS51750">
    <property type="entry name" value="BRO_N"/>
    <property type="match status" value="1"/>
</dbReference>
<organismHost>
    <name type="scientific">Lepidoptera</name>
    <name type="common">moths &amp; butterflies</name>
    <dbReference type="NCBI Taxonomy" id="7088"/>
</organismHost>